<sequence length="502" mass="56992">MKFLKHTVWSLIVASMMTACMGFDEINVDPDKTNRPTPGMLATQILFSMMDSRSNSSEGFANHCMLSKHIACGEKIRDYAYNRIGRTGFGAYTSLIEAEKMVECAAEVEKPAYRALAHFVRAYNLFYLTMRVGDIPYSEALGGEKGNFTPRYDTQKDVIAGVLDELDEAYELFSQASAFAGDFVFGGKPDKWMRVVNSFELKVLMYCAAKDAEIDAAARFATVFGRGKLLASNADNFQLVYSSRPDQMYPFNQYPKFSMYMLVSSTLVEMLKEHEDRRLFYYAEPAQTLLSAGEDTYEAYEGVDPVAESSEIVNAYMRGSCSKLNNRYLETEVGEPFIRIGYAELQFILAEAALRKWITGEGAEGYYKSGIRAAMEFTAANTPVKYQHGVKIDDAYIASYLEGPQVKFGASATENLNRIYKQKYILYFLQHEWDAFFECRRTGVPELPVNPSTNMNTDPSKMLVRWMYPQTEYDRNNANVMEAIARQYDGLDNENCVMWLLK</sequence>
<comment type="caution">
    <text evidence="2">The sequence shown here is derived from an EMBL/GenBank/DDBJ whole genome shotgun (WGS) entry which is preliminary data.</text>
</comment>
<dbReference type="AlphaFoldDB" id="A0A9P4DP41"/>
<accession>A0A9P4DP41</accession>
<evidence type="ECO:0000313" key="2">
    <source>
        <dbReference type="EMBL" id="KAA2561710.1"/>
    </source>
</evidence>
<dbReference type="RefSeq" id="WP_055202700.1">
    <property type="nucleotide sequence ID" value="NZ_JADMQE010000003.1"/>
</dbReference>
<organism evidence="2 3">
    <name type="scientific">Alistipes onderdonkii</name>
    <dbReference type="NCBI Taxonomy" id="328813"/>
    <lineage>
        <taxon>Bacteria</taxon>
        <taxon>Pseudomonadati</taxon>
        <taxon>Bacteroidota</taxon>
        <taxon>Bacteroidia</taxon>
        <taxon>Bacteroidales</taxon>
        <taxon>Rikenellaceae</taxon>
        <taxon>Alistipes</taxon>
    </lineage>
</organism>
<keyword evidence="2" id="KW-0449">Lipoprotein</keyword>
<feature type="chain" id="PRO_5040151971" evidence="1">
    <location>
        <begin position="22"/>
        <end position="502"/>
    </location>
</feature>
<dbReference type="InterPro" id="IPR041662">
    <property type="entry name" value="SusD-like_2"/>
</dbReference>
<dbReference type="Gene3D" id="1.25.40.390">
    <property type="match status" value="1"/>
</dbReference>
<keyword evidence="1" id="KW-0732">Signal</keyword>
<dbReference type="InterPro" id="IPR011990">
    <property type="entry name" value="TPR-like_helical_dom_sf"/>
</dbReference>
<name>A0A9P4DP41_9BACT</name>
<gene>
    <name evidence="2" type="ORF">F2S36_07060</name>
</gene>
<feature type="signal peptide" evidence="1">
    <location>
        <begin position="1"/>
        <end position="21"/>
    </location>
</feature>
<dbReference type="SUPFAM" id="SSF48452">
    <property type="entry name" value="TPR-like"/>
    <property type="match status" value="1"/>
</dbReference>
<evidence type="ECO:0000313" key="3">
    <source>
        <dbReference type="Proteomes" id="UP000323119"/>
    </source>
</evidence>
<evidence type="ECO:0000256" key="1">
    <source>
        <dbReference type="SAM" id="SignalP"/>
    </source>
</evidence>
<dbReference type="Proteomes" id="UP000323119">
    <property type="component" value="Unassembled WGS sequence"/>
</dbReference>
<dbReference type="CDD" id="cd08977">
    <property type="entry name" value="SusD"/>
    <property type="match status" value="1"/>
</dbReference>
<proteinExistence type="predicted"/>
<dbReference type="PROSITE" id="PS51257">
    <property type="entry name" value="PROKAR_LIPOPROTEIN"/>
    <property type="match status" value="1"/>
</dbReference>
<dbReference type="Pfam" id="PF12771">
    <property type="entry name" value="SusD-like_2"/>
    <property type="match status" value="1"/>
</dbReference>
<protein>
    <submittedName>
        <fullName evidence="2">SusD/RagB family nutrient-binding outer membrane lipoprotein</fullName>
    </submittedName>
</protein>
<dbReference type="EMBL" id="VVUY01000005">
    <property type="protein sequence ID" value="KAA2561710.1"/>
    <property type="molecule type" value="Genomic_DNA"/>
</dbReference>
<reference evidence="2 3" key="1">
    <citation type="journal article" date="2019" name="Nat. Med.">
        <title>A library of human gut bacterial isolates paired with longitudinal multiomics data enables mechanistic microbiome research.</title>
        <authorList>
            <person name="Poyet M."/>
            <person name="Groussin M."/>
            <person name="Gibbons S.M."/>
            <person name="Avila-Pacheco J."/>
            <person name="Jiang X."/>
            <person name="Kearney S.M."/>
            <person name="Perrotta A.R."/>
            <person name="Berdy B."/>
            <person name="Zhao S."/>
            <person name="Lieberman T.D."/>
            <person name="Swanson P.K."/>
            <person name="Smith M."/>
            <person name="Roesemann S."/>
            <person name="Alexander J.E."/>
            <person name="Rich S.A."/>
            <person name="Livny J."/>
            <person name="Vlamakis H."/>
            <person name="Clish C."/>
            <person name="Bullock K."/>
            <person name="Deik A."/>
            <person name="Scott J."/>
            <person name="Pierce K.A."/>
            <person name="Xavier R.J."/>
            <person name="Alm E.J."/>
        </authorList>
    </citation>
    <scope>NUCLEOTIDE SEQUENCE [LARGE SCALE GENOMIC DNA]</scope>
    <source>
        <strain evidence="2 3">BIOML-A204</strain>
    </source>
</reference>